<evidence type="ECO:0000256" key="1">
    <source>
        <dbReference type="SAM" id="MobiDB-lite"/>
    </source>
</evidence>
<dbReference type="Proteomes" id="UP001231197">
    <property type="component" value="Unassembled WGS sequence"/>
</dbReference>
<feature type="compositionally biased region" description="Basic and acidic residues" evidence="1">
    <location>
        <begin position="383"/>
        <end position="394"/>
    </location>
</feature>
<sequence length="394" mass="44629">MSKQKKQPFYKRKRVIIPLALLLLLIAGRIYLPYWAKDYINEVLADIPGFYGQVEDIDISLYRGAYIINGLYLNKVDAETQVPFLNFPKTDISVEWNALFNGAVVAEIVMTTPEIIYVIEDQQTTPTEGDADVEDWTQALDELVPLEINHFEVVNGKIAMVGLAAEPNIDLQFNQLYLTANNLRNVIEKERILPSPITATAVSFGNGNVKLDGSMNLFKEIPDMDISFSLEKAEATALNDLTSYYAGLDFETGTFEVFSEIAIADGYMKGYIKPLLTKTTMIGKEDGFLETLWEGFTSFFKFILKNKSTNTIATEVPIEGDLNNLEAGIWPTVGGIFKNGWIKAFRGETDESIEYKDAFKDSEENNDLTAEEKKELRKKRREERRAERKKDNND</sequence>
<name>A0ABT7ZUL9_9FLAO</name>
<keyword evidence="3" id="KW-1185">Reference proteome</keyword>
<evidence type="ECO:0000313" key="3">
    <source>
        <dbReference type="Proteomes" id="UP001231197"/>
    </source>
</evidence>
<feature type="region of interest" description="Disordered" evidence="1">
    <location>
        <begin position="364"/>
        <end position="394"/>
    </location>
</feature>
<organism evidence="2 3">
    <name type="scientific">Winogradskyella bathintestinalis</name>
    <dbReference type="NCBI Taxonomy" id="3035208"/>
    <lineage>
        <taxon>Bacteria</taxon>
        <taxon>Pseudomonadati</taxon>
        <taxon>Bacteroidota</taxon>
        <taxon>Flavobacteriia</taxon>
        <taxon>Flavobacteriales</taxon>
        <taxon>Flavobacteriaceae</taxon>
        <taxon>Winogradskyella</taxon>
    </lineage>
</organism>
<proteinExistence type="predicted"/>
<comment type="caution">
    <text evidence="2">The sequence shown here is derived from an EMBL/GenBank/DDBJ whole genome shotgun (WGS) entry which is preliminary data.</text>
</comment>
<dbReference type="RefSeq" id="WP_290206402.1">
    <property type="nucleotide sequence ID" value="NZ_JASDDK010000002.1"/>
</dbReference>
<evidence type="ECO:0000313" key="2">
    <source>
        <dbReference type="EMBL" id="MDN3492721.1"/>
    </source>
</evidence>
<protein>
    <submittedName>
        <fullName evidence="2">DUF748 domain-containing protein</fullName>
    </submittedName>
</protein>
<dbReference type="EMBL" id="JASDDK010000002">
    <property type="protein sequence ID" value="MDN3492721.1"/>
    <property type="molecule type" value="Genomic_DNA"/>
</dbReference>
<accession>A0ABT7ZUL9</accession>
<gene>
    <name evidence="2" type="ORF">QMA06_08305</name>
</gene>
<reference evidence="2 3" key="1">
    <citation type="journal article" date="2023" name="Int. J. Syst. Evol. Microbiol.">
        <title>Winogradskyella bathintestinalis sp. nov., isolated from the intestine of the deep-sea loosejaw dragonfish, Malacosteus niger.</title>
        <authorList>
            <person name="Uniacke-Lowe S."/>
            <person name="Johnson C.N."/>
            <person name="Stanton C."/>
            <person name="Hill C."/>
            <person name="Ross P."/>
        </authorList>
    </citation>
    <scope>NUCLEOTIDE SEQUENCE [LARGE SCALE GENOMIC DNA]</scope>
    <source>
        <strain evidence="2 3">APC 3343</strain>
    </source>
</reference>